<name>A0AAJ4N8H8_AGRTU</name>
<organism evidence="3 4">
    <name type="scientific">Agrobacterium tumefaciens</name>
    <dbReference type="NCBI Taxonomy" id="358"/>
    <lineage>
        <taxon>Bacteria</taxon>
        <taxon>Pseudomonadati</taxon>
        <taxon>Pseudomonadota</taxon>
        <taxon>Alphaproteobacteria</taxon>
        <taxon>Hyphomicrobiales</taxon>
        <taxon>Rhizobiaceae</taxon>
        <taxon>Rhizobium/Agrobacterium group</taxon>
        <taxon>Agrobacterium</taxon>
        <taxon>Agrobacterium tumefaciens complex</taxon>
    </lineage>
</organism>
<dbReference type="GO" id="GO:0005737">
    <property type="term" value="C:cytoplasm"/>
    <property type="evidence" value="ECO:0007669"/>
    <property type="project" value="TreeGrafter"/>
</dbReference>
<protein>
    <submittedName>
        <fullName evidence="3">Glycerate kinase</fullName>
    </submittedName>
</protein>
<dbReference type="InterPro" id="IPR007835">
    <property type="entry name" value="MOFRL"/>
</dbReference>
<dbReference type="SUPFAM" id="SSF82544">
    <property type="entry name" value="GckA/TtuD-like"/>
    <property type="match status" value="1"/>
</dbReference>
<dbReference type="RefSeq" id="WP_333722725.1">
    <property type="nucleotide sequence ID" value="NZ_CP049219.1"/>
</dbReference>
<feature type="domain" description="MOFRL" evidence="1">
    <location>
        <begin position="308"/>
        <end position="413"/>
    </location>
</feature>
<accession>A0AAJ4N8H8</accession>
<evidence type="ECO:0000259" key="2">
    <source>
        <dbReference type="Pfam" id="PF13660"/>
    </source>
</evidence>
<dbReference type="Pfam" id="PF05161">
    <property type="entry name" value="MOFRL"/>
    <property type="match status" value="1"/>
</dbReference>
<dbReference type="EMBL" id="CP049219">
    <property type="protein sequence ID" value="QTG16931.1"/>
    <property type="molecule type" value="Genomic_DNA"/>
</dbReference>
<gene>
    <name evidence="3" type="ORF">G6M86_26875</name>
</gene>
<dbReference type="InterPro" id="IPR025286">
    <property type="entry name" value="MOFRL_assoc_dom"/>
</dbReference>
<feature type="domain" description="MOFRL-associated" evidence="2">
    <location>
        <begin position="10"/>
        <end position="228"/>
    </location>
</feature>
<dbReference type="InterPro" id="IPR038614">
    <property type="entry name" value="GK_N_sf"/>
</dbReference>
<keyword evidence="3" id="KW-0614">Plasmid</keyword>
<geneLocation type="plasmid" evidence="3 4">
    <name>pQ15_94_2</name>
</geneLocation>
<evidence type="ECO:0000259" key="1">
    <source>
        <dbReference type="Pfam" id="PF05161"/>
    </source>
</evidence>
<dbReference type="PANTHER" id="PTHR12227:SF0">
    <property type="entry name" value="GLYCERATE KINASE"/>
    <property type="match status" value="1"/>
</dbReference>
<dbReference type="Gene3D" id="3.40.1480.10">
    <property type="entry name" value="MOFRL domain"/>
    <property type="match status" value="1"/>
</dbReference>
<dbReference type="Gene3D" id="3.40.50.10180">
    <property type="entry name" value="Glycerate kinase, MOFRL-like N-terminal domain"/>
    <property type="match status" value="1"/>
</dbReference>
<sequence>MIPSAPRDFLTSLFTEAVRAADPIKGIRLHLPPRPQGRTVVVGAGKGAAQMAAALETIWGGELEGIVVTRYGYGCTTRYIEIIEASHPVPDAAGLEASKKLLAAVRDLTPDDLVIALICGGGSALLPAPPTGMTLEDEIAVNEALLVSGAPISAMNVVRKHLSIIKGGRLAASTKAQVVSLIVSDIPGDNPAHVASGPTIPDGSTRHDALDIVEQYGLKLPEACIDHLRSPAADAPRPDDIVFVNHHHHIVASAGKSLEAAAVAAKKEGVDAVVLSDCIEGEARDVALVLAAIAREIAVRDRPFAKPVVLLSGGETTVTLRGKSGRGGRNGEFALAVALAIDGQQMDVLAADTDGIDGSEDNAGAFADGETVKRLRAAGIDPRRLLDRNDSYSGFAAIGDLFETGPTGTNVNDFRAILVR</sequence>
<proteinExistence type="predicted"/>
<evidence type="ECO:0000313" key="3">
    <source>
        <dbReference type="EMBL" id="QTG16931.1"/>
    </source>
</evidence>
<dbReference type="AlphaFoldDB" id="A0AAJ4N8H8"/>
<keyword evidence="3" id="KW-0808">Transferase</keyword>
<dbReference type="InterPro" id="IPR039760">
    <property type="entry name" value="MOFRL_protein"/>
</dbReference>
<evidence type="ECO:0000313" key="4">
    <source>
        <dbReference type="Proteomes" id="UP000663946"/>
    </source>
</evidence>
<keyword evidence="3" id="KW-0418">Kinase</keyword>
<dbReference type="Proteomes" id="UP000663946">
    <property type="component" value="Plasmid pQ15_94_2"/>
</dbReference>
<dbReference type="PANTHER" id="PTHR12227">
    <property type="entry name" value="GLYCERATE KINASE"/>
    <property type="match status" value="1"/>
</dbReference>
<dbReference type="Pfam" id="PF13660">
    <property type="entry name" value="DUF4147"/>
    <property type="match status" value="1"/>
</dbReference>
<reference evidence="3" key="1">
    <citation type="submission" date="2020-02" db="EMBL/GenBank/DDBJ databases">
        <title>Unexpected conservation and global transmission of agrobacterial virulence plasmids.</title>
        <authorList>
            <person name="Weisberg A.J."/>
            <person name="Davis E.W. II"/>
            <person name="Tabima J.R."/>
            <person name="Belcher M.S."/>
            <person name="Miller M."/>
            <person name="Kuo C.-H."/>
            <person name="Loper J.E."/>
            <person name="Grunwald N.J."/>
            <person name="Putnam M.L."/>
            <person name="Chang J.H."/>
        </authorList>
    </citation>
    <scope>NUCLEOTIDE SEQUENCE</scope>
    <source>
        <strain evidence="3">Q15/94</strain>
        <plasmid evidence="3">pQ15_94_2</plasmid>
    </source>
</reference>
<dbReference type="GO" id="GO:0008887">
    <property type="term" value="F:glycerate kinase activity"/>
    <property type="evidence" value="ECO:0007669"/>
    <property type="project" value="InterPro"/>
</dbReference>
<dbReference type="InterPro" id="IPR037035">
    <property type="entry name" value="GK-like_C_sf"/>
</dbReference>